<accession>A0A0H2R8G4</accession>
<dbReference type="GO" id="GO:0035999">
    <property type="term" value="P:tetrahydrofolate interconversion"/>
    <property type="evidence" value="ECO:0007669"/>
    <property type="project" value="UniProtKB-UniPathway"/>
</dbReference>
<evidence type="ECO:0000259" key="9">
    <source>
        <dbReference type="Pfam" id="PF21895"/>
    </source>
</evidence>
<dbReference type="FunFam" id="3.20.20.220:FF:000002">
    <property type="entry name" value="Methylenetetrahydrofolate reductase"/>
    <property type="match status" value="1"/>
</dbReference>
<keyword evidence="7" id="KW-0560">Oxidoreductase</keyword>
<keyword evidence="5" id="KW-0274">FAD</keyword>
<dbReference type="Gene3D" id="3.20.20.220">
    <property type="match status" value="1"/>
</dbReference>
<evidence type="ECO:0000256" key="1">
    <source>
        <dbReference type="ARBA" id="ARBA00001974"/>
    </source>
</evidence>
<comment type="pathway">
    <text evidence="2 8">One-carbon metabolism; tetrahydrofolate interconversion.</text>
</comment>
<evidence type="ECO:0000256" key="6">
    <source>
        <dbReference type="ARBA" id="ARBA00022857"/>
    </source>
</evidence>
<sequence>MKISDKIAQADKQDRIWWSFEYFPPRTAQGLQNLLDRIERMRALGPEFIDITWNAGGRTSDLTSEMVKTCQSLIGIETCMHLTCTNMPKEKVDIALREAKAHGCRNILALRGDPPLGKDDWEAVEGGFIHGIDLVKHIRNLYGDYFDIAIAGFPQNMLLPPDELALEMKYLKEKVDAGCNFIFTQMFYDVEIFIKWVHEVRRNGITIPIVPGIAPVQTWNGFMRATSLARTVIPQDWLDQLEPNKSNDEKVREIGLNLVANMCRRILKENLGIRGFHFYTMNLEKATKMLLEELNLVPRVETIKPLPWRQSLTPNRRSETIRPIFWANRTRSYIARTENWDEYPNGRFGDSRSPAFGELDGYGVWIKQTQEEGLSLWGHPTSFAEVAKLFSRFCLSDLAALPWSDEKPSAEMKVIGAQLAKMNELGFLTINSQPAVNGARSDDKAHGWGPANGYVYQKAYLEFFVQPDLLAALLPLIERDGNVTYYAINKRGDLRTNTHSDGPNAVTWGVFPGKEIIQPTIVEAVSFMAWKDEAFELGNQWARFYEPDSPSRTLIKDLMETSFLVNVVHNDFKDPHAIFKPFIQAGENYAAQKSTPNGTTVNGVNGVH</sequence>
<feature type="domain" description="MTHFR SAM-binding regulatory" evidence="9">
    <location>
        <begin position="304"/>
        <end position="578"/>
    </location>
</feature>
<dbReference type="Pfam" id="PF21895">
    <property type="entry name" value="MTHFR_C"/>
    <property type="match status" value="1"/>
</dbReference>
<evidence type="ECO:0000313" key="11">
    <source>
        <dbReference type="Proteomes" id="UP000053477"/>
    </source>
</evidence>
<dbReference type="STRING" id="27342.A0A0H2R8G4"/>
<evidence type="ECO:0000313" key="10">
    <source>
        <dbReference type="EMBL" id="KLO07647.1"/>
    </source>
</evidence>
<dbReference type="InParanoid" id="A0A0H2R8G4"/>
<evidence type="ECO:0000256" key="5">
    <source>
        <dbReference type="ARBA" id="ARBA00022827"/>
    </source>
</evidence>
<dbReference type="SUPFAM" id="SSF51730">
    <property type="entry name" value="FAD-linked oxidoreductase"/>
    <property type="match status" value="1"/>
</dbReference>
<keyword evidence="11" id="KW-1185">Reference proteome</keyword>
<keyword evidence="6" id="KW-0521">NADP</keyword>
<comment type="cofactor">
    <cofactor evidence="1">
        <name>FAD</name>
        <dbReference type="ChEBI" id="CHEBI:57692"/>
    </cofactor>
</comment>
<protein>
    <submittedName>
        <fullName evidence="10">Methylenetetrahydrofolate reduct</fullName>
    </submittedName>
</protein>
<dbReference type="PANTHER" id="PTHR45754:SF3">
    <property type="entry name" value="METHYLENETETRAHYDROFOLATE REDUCTASE (NADPH)"/>
    <property type="match status" value="1"/>
</dbReference>
<dbReference type="EMBL" id="KQ086127">
    <property type="protein sequence ID" value="KLO07647.1"/>
    <property type="molecule type" value="Genomic_DNA"/>
</dbReference>
<dbReference type="FunCoup" id="A0A0H2R8G4">
    <property type="interactions" value="322"/>
</dbReference>
<dbReference type="CDD" id="cd00537">
    <property type="entry name" value="MTHFR"/>
    <property type="match status" value="1"/>
</dbReference>
<dbReference type="UniPathway" id="UPA00193"/>
<dbReference type="GO" id="GO:0004489">
    <property type="term" value="F:methylenetetrahydrofolate reductase [NAD(P)H] activity"/>
    <property type="evidence" value="ECO:0007669"/>
    <property type="project" value="InterPro"/>
</dbReference>
<evidence type="ECO:0000256" key="3">
    <source>
        <dbReference type="ARBA" id="ARBA00006743"/>
    </source>
</evidence>
<evidence type="ECO:0000256" key="8">
    <source>
        <dbReference type="RuleBase" id="RU004254"/>
    </source>
</evidence>
<name>A0A0H2R8G4_9AGAM</name>
<dbReference type="PANTHER" id="PTHR45754">
    <property type="entry name" value="METHYLENETETRAHYDROFOLATE REDUCTASE"/>
    <property type="match status" value="1"/>
</dbReference>
<evidence type="ECO:0000256" key="4">
    <source>
        <dbReference type="ARBA" id="ARBA00022630"/>
    </source>
</evidence>
<reference evidence="10 11" key="1">
    <citation type="submission" date="2015-04" db="EMBL/GenBank/DDBJ databases">
        <title>Complete genome sequence of Schizopora paradoxa KUC8140, a cosmopolitan wood degrader in East Asia.</title>
        <authorList>
            <consortium name="DOE Joint Genome Institute"/>
            <person name="Min B."/>
            <person name="Park H."/>
            <person name="Jang Y."/>
            <person name="Kim J.-J."/>
            <person name="Kim K.H."/>
            <person name="Pangilinan J."/>
            <person name="Lipzen A."/>
            <person name="Riley R."/>
            <person name="Grigoriev I.V."/>
            <person name="Spatafora J.W."/>
            <person name="Choi I.-G."/>
        </authorList>
    </citation>
    <scope>NUCLEOTIDE SEQUENCE [LARGE SCALE GENOMIC DNA]</scope>
    <source>
        <strain evidence="10 11">KUC8140</strain>
    </source>
</reference>
<gene>
    <name evidence="10" type="ORF">SCHPADRAFT_881352</name>
</gene>
<dbReference type="GO" id="GO:0009086">
    <property type="term" value="P:methionine biosynthetic process"/>
    <property type="evidence" value="ECO:0007669"/>
    <property type="project" value="TreeGrafter"/>
</dbReference>
<dbReference type="NCBIfam" id="TIGR00677">
    <property type="entry name" value="fadh2_euk"/>
    <property type="match status" value="1"/>
</dbReference>
<dbReference type="GO" id="GO:0005829">
    <property type="term" value="C:cytosol"/>
    <property type="evidence" value="ECO:0007669"/>
    <property type="project" value="TreeGrafter"/>
</dbReference>
<evidence type="ECO:0000256" key="2">
    <source>
        <dbReference type="ARBA" id="ARBA00004777"/>
    </source>
</evidence>
<dbReference type="InterPro" id="IPR053806">
    <property type="entry name" value="MTHFR_C"/>
</dbReference>
<dbReference type="InterPro" id="IPR004621">
    <property type="entry name" value="Fadh2_euk"/>
</dbReference>
<dbReference type="Proteomes" id="UP000053477">
    <property type="component" value="Unassembled WGS sequence"/>
</dbReference>
<comment type="similarity">
    <text evidence="3">Belongs to the methylenetetrahydrofolate reductase family.</text>
</comment>
<dbReference type="AlphaFoldDB" id="A0A0H2R8G4"/>
<dbReference type="OrthoDB" id="16284at2759"/>
<organism evidence="10 11">
    <name type="scientific">Schizopora paradoxa</name>
    <dbReference type="NCBI Taxonomy" id="27342"/>
    <lineage>
        <taxon>Eukaryota</taxon>
        <taxon>Fungi</taxon>
        <taxon>Dikarya</taxon>
        <taxon>Basidiomycota</taxon>
        <taxon>Agaricomycotina</taxon>
        <taxon>Agaricomycetes</taxon>
        <taxon>Hymenochaetales</taxon>
        <taxon>Schizoporaceae</taxon>
        <taxon>Schizopora</taxon>
    </lineage>
</organism>
<keyword evidence="4" id="KW-0285">Flavoprotein</keyword>
<dbReference type="GO" id="GO:0071949">
    <property type="term" value="F:FAD binding"/>
    <property type="evidence" value="ECO:0007669"/>
    <property type="project" value="TreeGrafter"/>
</dbReference>
<proteinExistence type="inferred from homology"/>
<dbReference type="InterPro" id="IPR003171">
    <property type="entry name" value="Mehydrof_redctse-like"/>
</dbReference>
<evidence type="ECO:0000256" key="7">
    <source>
        <dbReference type="ARBA" id="ARBA00023002"/>
    </source>
</evidence>
<dbReference type="Pfam" id="PF02219">
    <property type="entry name" value="MTHFR"/>
    <property type="match status" value="1"/>
</dbReference>
<dbReference type="InterPro" id="IPR029041">
    <property type="entry name" value="FAD-linked_oxidoreductase-like"/>
</dbReference>